<dbReference type="GO" id="GO:0005975">
    <property type="term" value="P:carbohydrate metabolic process"/>
    <property type="evidence" value="ECO:0007669"/>
    <property type="project" value="InterPro"/>
</dbReference>
<keyword evidence="7" id="KW-1185">Reference proteome</keyword>
<name>A0A8H7PGT7_MORIS</name>
<evidence type="ECO:0000259" key="5">
    <source>
        <dbReference type="PROSITE" id="PS51762"/>
    </source>
</evidence>
<dbReference type="InterPro" id="IPR050546">
    <property type="entry name" value="Glycosyl_Hydrlase_16"/>
</dbReference>
<dbReference type="AlphaFoldDB" id="A0A8H7PGT7"/>
<reference evidence="6" key="1">
    <citation type="submission" date="2020-12" db="EMBL/GenBank/DDBJ databases">
        <title>Metabolic potential, ecology and presence of endohyphal bacteria is reflected in genomic diversity of Mucoromycotina.</title>
        <authorList>
            <person name="Muszewska A."/>
            <person name="Okrasinska A."/>
            <person name="Steczkiewicz K."/>
            <person name="Drgas O."/>
            <person name="Orlowska M."/>
            <person name="Perlinska-Lenart U."/>
            <person name="Aleksandrzak-Piekarczyk T."/>
            <person name="Szatraj K."/>
            <person name="Zielenkiewicz U."/>
            <person name="Pilsyk S."/>
            <person name="Malc E."/>
            <person name="Mieczkowski P."/>
            <person name="Kruszewska J.S."/>
            <person name="Biernat P."/>
            <person name="Pawlowska J."/>
        </authorList>
    </citation>
    <scope>NUCLEOTIDE SEQUENCE</scope>
    <source>
        <strain evidence="6">WA0000067209</strain>
    </source>
</reference>
<dbReference type="Gene3D" id="2.60.120.200">
    <property type="match status" value="1"/>
</dbReference>
<dbReference type="GO" id="GO:0004553">
    <property type="term" value="F:hydrolase activity, hydrolyzing O-glycosyl compounds"/>
    <property type="evidence" value="ECO:0007669"/>
    <property type="project" value="InterPro"/>
</dbReference>
<dbReference type="PROSITE" id="PS51762">
    <property type="entry name" value="GH16_2"/>
    <property type="match status" value="1"/>
</dbReference>
<dbReference type="SUPFAM" id="SSF49899">
    <property type="entry name" value="Concanavalin A-like lectins/glucanases"/>
    <property type="match status" value="1"/>
</dbReference>
<evidence type="ECO:0000256" key="2">
    <source>
        <dbReference type="ARBA" id="ARBA00022801"/>
    </source>
</evidence>
<gene>
    <name evidence="6" type="ORF">INT43_004996</name>
</gene>
<dbReference type="OrthoDB" id="4781at2759"/>
<dbReference type="Proteomes" id="UP000654370">
    <property type="component" value="Unassembled WGS sequence"/>
</dbReference>
<proteinExistence type="predicted"/>
<dbReference type="EMBL" id="JAEPQZ010000014">
    <property type="protein sequence ID" value="KAG2173578.1"/>
    <property type="molecule type" value="Genomic_DNA"/>
</dbReference>
<evidence type="ECO:0000256" key="4">
    <source>
        <dbReference type="SAM" id="SignalP"/>
    </source>
</evidence>
<dbReference type="InterPro" id="IPR013320">
    <property type="entry name" value="ConA-like_dom_sf"/>
</dbReference>
<keyword evidence="2" id="KW-0378">Hydrolase</keyword>
<dbReference type="PANTHER" id="PTHR10963:SF22">
    <property type="entry name" value="GLYCOSIDASE CRH2-RELATED"/>
    <property type="match status" value="1"/>
</dbReference>
<evidence type="ECO:0000313" key="6">
    <source>
        <dbReference type="EMBL" id="KAG2173578.1"/>
    </source>
</evidence>
<keyword evidence="3" id="KW-0326">Glycosidase</keyword>
<feature type="domain" description="GH16" evidence="5">
    <location>
        <begin position="36"/>
        <end position="248"/>
    </location>
</feature>
<feature type="chain" id="PRO_5034965568" description="GH16 domain-containing protein" evidence="4">
    <location>
        <begin position="22"/>
        <end position="259"/>
    </location>
</feature>
<feature type="signal peptide" evidence="4">
    <location>
        <begin position="1"/>
        <end position="21"/>
    </location>
</feature>
<organism evidence="6 7">
    <name type="scientific">Mortierella isabellina</name>
    <name type="common">Filamentous fungus</name>
    <name type="synonym">Umbelopsis isabellina</name>
    <dbReference type="NCBI Taxonomy" id="91625"/>
    <lineage>
        <taxon>Eukaryota</taxon>
        <taxon>Fungi</taxon>
        <taxon>Fungi incertae sedis</taxon>
        <taxon>Mucoromycota</taxon>
        <taxon>Mucoromycotina</taxon>
        <taxon>Umbelopsidomycetes</taxon>
        <taxon>Umbelopsidales</taxon>
        <taxon>Umbelopsidaceae</taxon>
        <taxon>Umbelopsis</taxon>
    </lineage>
</organism>
<sequence>MVSLKITSVLALAIAAFSVNASEIDRRDGAAIDKRPTYDGVEATENCESFDEQFNANTDLNTHWEKFNNASTYTLSSSGLEMKILKPGSGSKLGMGSLFSSKKLVQYGRIEAKMKSAPVGGLVTAFIFMSPNGDEIDWEWVGPEVQTAYYYKGIPDFSTADAKKLVDQSDVYHTYTIDWQPDSITWYIDNKLHRTVKKSDTQKDGEYHFPQEASHVELGLWDASGSKTTAEWAHGPINWSAQPEYISAFVEYVKVTCHG</sequence>
<evidence type="ECO:0000313" key="7">
    <source>
        <dbReference type="Proteomes" id="UP000654370"/>
    </source>
</evidence>
<protein>
    <recommendedName>
        <fullName evidence="5">GH16 domain-containing protein</fullName>
    </recommendedName>
</protein>
<keyword evidence="1 4" id="KW-0732">Signal</keyword>
<dbReference type="PANTHER" id="PTHR10963">
    <property type="entry name" value="GLYCOSYL HYDROLASE-RELATED"/>
    <property type="match status" value="1"/>
</dbReference>
<evidence type="ECO:0000256" key="1">
    <source>
        <dbReference type="ARBA" id="ARBA00022729"/>
    </source>
</evidence>
<evidence type="ECO:0000256" key="3">
    <source>
        <dbReference type="ARBA" id="ARBA00023295"/>
    </source>
</evidence>
<accession>A0A8H7PGT7</accession>
<comment type="caution">
    <text evidence="6">The sequence shown here is derived from an EMBL/GenBank/DDBJ whole genome shotgun (WGS) entry which is preliminary data.</text>
</comment>
<dbReference type="Pfam" id="PF00722">
    <property type="entry name" value="Glyco_hydro_16"/>
    <property type="match status" value="1"/>
</dbReference>
<dbReference type="InterPro" id="IPR000757">
    <property type="entry name" value="Beta-glucanase-like"/>
</dbReference>